<proteinExistence type="predicted"/>
<protein>
    <submittedName>
        <fullName evidence="2">EstD2</fullName>
    </submittedName>
</protein>
<accession>A0A0S2KD06</accession>
<keyword evidence="3" id="KW-1185">Reference proteome</keyword>
<organism evidence="2 3">
    <name type="scientific">Pseudohongiella spirulinae</name>
    <dbReference type="NCBI Taxonomy" id="1249552"/>
    <lineage>
        <taxon>Bacteria</taxon>
        <taxon>Pseudomonadati</taxon>
        <taxon>Pseudomonadota</taxon>
        <taxon>Gammaproteobacteria</taxon>
        <taxon>Pseudomonadales</taxon>
        <taxon>Pseudohongiellaceae</taxon>
        <taxon>Pseudohongiella</taxon>
    </lineage>
</organism>
<dbReference type="KEGG" id="pspi:PS2015_1536"/>
<dbReference type="OrthoDB" id="9794645at2"/>
<name>A0A0S2KD06_9GAMM</name>
<evidence type="ECO:0000256" key="1">
    <source>
        <dbReference type="SAM" id="SignalP"/>
    </source>
</evidence>
<dbReference type="RefSeq" id="WP_058021654.1">
    <property type="nucleotide sequence ID" value="NZ_CP013189.1"/>
</dbReference>
<dbReference type="PATRIC" id="fig|1249552.3.peg.1542"/>
<evidence type="ECO:0000313" key="3">
    <source>
        <dbReference type="Proteomes" id="UP000065641"/>
    </source>
</evidence>
<dbReference type="InterPro" id="IPR021440">
    <property type="entry name" value="DUF3089"/>
</dbReference>
<evidence type="ECO:0000313" key="2">
    <source>
        <dbReference type="EMBL" id="ALO46192.1"/>
    </source>
</evidence>
<dbReference type="Pfam" id="PF11288">
    <property type="entry name" value="DUF3089"/>
    <property type="match status" value="1"/>
</dbReference>
<feature type="chain" id="PRO_5006601471" evidence="1">
    <location>
        <begin position="29"/>
        <end position="392"/>
    </location>
</feature>
<dbReference type="SUPFAM" id="SSF53474">
    <property type="entry name" value="alpha/beta-Hydrolases"/>
    <property type="match status" value="1"/>
</dbReference>
<reference evidence="2 3" key="1">
    <citation type="submission" date="2015-11" db="EMBL/GenBank/DDBJ databases">
        <authorList>
            <person name="Zhang Y."/>
            <person name="Guo Z."/>
        </authorList>
    </citation>
    <scope>NUCLEOTIDE SEQUENCE [LARGE SCALE GENOMIC DNA]</scope>
    <source>
        <strain evidence="2 3">KCTC 32221</strain>
    </source>
</reference>
<dbReference type="AlphaFoldDB" id="A0A0S2KD06"/>
<dbReference type="STRING" id="1249552.PS2015_1536"/>
<keyword evidence="1" id="KW-0732">Signal</keyword>
<dbReference type="Proteomes" id="UP000065641">
    <property type="component" value="Chromosome"/>
</dbReference>
<dbReference type="InterPro" id="IPR029058">
    <property type="entry name" value="AB_hydrolase_fold"/>
</dbReference>
<gene>
    <name evidence="2" type="ORF">PS2015_1536</name>
</gene>
<dbReference type="EMBL" id="CP013189">
    <property type="protein sequence ID" value="ALO46192.1"/>
    <property type="molecule type" value="Genomic_DNA"/>
</dbReference>
<feature type="signal peptide" evidence="1">
    <location>
        <begin position="1"/>
        <end position="28"/>
    </location>
</feature>
<sequence precursor="true">MKFSQTSRRALYLGISCVLGTLSSQLAAQTNSEAVDYSQASNWLCRPDNPRACAVDMSTTIVNADGQTRLEPWSDNPLAPVDCFYVYPTVSQDATANSDMIAGPEEFNVVRSQFARLGSQCRTFAPLYRQITLTALRAGMSGQGNLTPDRELGYNDVLNAWNYYLENHNDGRGVVLIGHSQGAGVLSRLIANEVEGSPVQEQIISAMILGSNVQVPEGELVGGTFKELPLCERGDQLGCVIAYASFRSDVPPPPSALFGRGGQGTVAACTNPAQLAKGSNDLHAYLSNAAAEGFSSTGPSPWTTNGTAIHTPFVSVPGLLSGECVSRNGFSYLEITVNADPDDNRTDVIAGDVMNPDGTVNAGWGLHLIDANVAMGDLETIVKRQAQAYSRR</sequence>